<dbReference type="PANTHER" id="PTHR34400:SF4">
    <property type="entry name" value="MEMBRANE PROTEIN"/>
    <property type="match status" value="1"/>
</dbReference>
<accession>A0A3S0JA67</accession>
<name>A0A3S0JA67_9BACT</name>
<dbReference type="Pfam" id="PF12902">
    <property type="entry name" value="Ferritin-like"/>
    <property type="match status" value="1"/>
</dbReference>
<dbReference type="EMBL" id="RXOF01000006">
    <property type="protein sequence ID" value="RTQ49696.1"/>
    <property type="molecule type" value="Genomic_DNA"/>
</dbReference>
<evidence type="ECO:0000313" key="3">
    <source>
        <dbReference type="Proteomes" id="UP000282184"/>
    </source>
</evidence>
<evidence type="ECO:0000313" key="2">
    <source>
        <dbReference type="EMBL" id="RTQ49696.1"/>
    </source>
</evidence>
<dbReference type="OrthoDB" id="9795032at2"/>
<proteinExistence type="predicted"/>
<dbReference type="AlphaFoldDB" id="A0A3S0JA67"/>
<keyword evidence="3" id="KW-1185">Reference proteome</keyword>
<feature type="domain" description="Iminophenyl-pyruvate dimer synthase" evidence="1">
    <location>
        <begin position="13"/>
        <end position="239"/>
    </location>
</feature>
<dbReference type="RefSeq" id="WP_126693555.1">
    <property type="nucleotide sequence ID" value="NZ_RXOF01000006.1"/>
</dbReference>
<evidence type="ECO:0000259" key="1">
    <source>
        <dbReference type="Pfam" id="PF12902"/>
    </source>
</evidence>
<dbReference type="PANTHER" id="PTHR34400">
    <property type="match status" value="1"/>
</dbReference>
<dbReference type="InterPro" id="IPR026820">
    <property type="entry name" value="VioB/RebD_dom"/>
</dbReference>
<gene>
    <name evidence="2" type="ORF">EJV47_12850</name>
</gene>
<dbReference type="Proteomes" id="UP000282184">
    <property type="component" value="Unassembled WGS sequence"/>
</dbReference>
<dbReference type="Gene3D" id="1.20.1260.10">
    <property type="match status" value="1"/>
</dbReference>
<dbReference type="InterPro" id="IPR012347">
    <property type="entry name" value="Ferritin-like"/>
</dbReference>
<comment type="caution">
    <text evidence="2">The sequence shown here is derived from an EMBL/GenBank/DDBJ whole genome shotgun (WGS) entry which is preliminary data.</text>
</comment>
<organism evidence="2 3">
    <name type="scientific">Hymenobacter gummosus</name>
    <dbReference type="NCBI Taxonomy" id="1776032"/>
    <lineage>
        <taxon>Bacteria</taxon>
        <taxon>Pseudomonadati</taxon>
        <taxon>Bacteroidota</taxon>
        <taxon>Cytophagia</taxon>
        <taxon>Cytophagales</taxon>
        <taxon>Hymenobacteraceae</taxon>
        <taxon>Hymenobacter</taxon>
    </lineage>
</organism>
<reference evidence="2 3" key="1">
    <citation type="submission" date="2018-12" db="EMBL/GenBank/DDBJ databases">
        <title>Hymenobacter gummosus sp. nov., isolated from a spring.</title>
        <authorList>
            <person name="Nie L."/>
        </authorList>
    </citation>
    <scope>NUCLEOTIDE SEQUENCE [LARGE SCALE GENOMIC DNA]</scope>
    <source>
        <strain evidence="2 3">KCTC 52166</strain>
    </source>
</reference>
<sequence length="380" mass="41912">MLDQALKHLHDELQKAIELEFSTIPPYLTAMYSIKPGTNQAAYDVIRSVVMEEMLHLTLAANVLNAIGGRPALNVAELLPEYPIKLKFTDRQFPIGLLKFSPEAVDTFLKIEMPARLIPSGRLAGRPDRMLLGGFRDVDLTGRTIGEFYADLILALEDACAQYGEEQVFCGDATRQVDTRYYYNGGGEALFINSLKTAKQALGLIVDQGEAGGDSLSDGDTTFGQAYEVAHYYRFNEIRQRRYYAPTDKFGDQPSGPEMLVDYEQVYDMRPNPRQQDLPAGSELAGLMSEFNELYSGFMNVLHEAFNGRPDALLQAVTLMFSLKYKAIELLKNPIPDGSGQHAGPGFEFVGAPVAARMLMADGPATAEAAPAREPVYDSV</sequence>
<protein>
    <recommendedName>
        <fullName evidence="1">Iminophenyl-pyruvate dimer synthase domain-containing protein</fullName>
    </recommendedName>
</protein>